<dbReference type="Gene3D" id="3.30.420.10">
    <property type="entry name" value="Ribonuclease H-like superfamily/Ribonuclease H"/>
    <property type="match status" value="1"/>
</dbReference>
<dbReference type="PANTHER" id="PTHR35004">
    <property type="entry name" value="TRANSPOSASE RV3428C-RELATED"/>
    <property type="match status" value="1"/>
</dbReference>
<dbReference type="InterPro" id="IPR006120">
    <property type="entry name" value="Resolvase_HTH_dom"/>
</dbReference>
<sequence>MITVEDWAEIRRLYRSEGLSKAAIARRLGISRNTVAKALASDGPPRYERPAKGSLVDAVEPRVRLLLAEYPTMPATVIAERIGWEHSLTILKDRVRDLRPLYQGIDPADRVEYTPGEVAQCDLWFPPVPIPVGKGIERILPVLAMTSGYSRHTSAVMIPSRQGGDILAGMWRLLAGHPTDPTRPGWGRCPRALVWDRESAIGGKGKPTPAAAAFVGTLGVRLMLAPARDPEFKGLVERRNGFFETSFLPGRVFTSPADFNTQISEWLTTKANTRFVRSIGATITDRWPIDRAAMITLPPVAPQVGLRARVRLARDYYVRIDANDYSVDPSMIGRFVDVVAGPDRVTVTHEGAVAADHARYWGSAATITDPNHQATAKRLRGDYQATRAATARRHQLRAHADGHAVALRALPDYDALFGIDFHTNPTTPHTPEPVTDSVREHEAEAADGPDGSAPGIIRPTSQGATS</sequence>
<feature type="region of interest" description="Disordered" evidence="5">
    <location>
        <begin position="424"/>
        <end position="466"/>
    </location>
</feature>
<dbReference type="InterPro" id="IPR054353">
    <property type="entry name" value="IstA-like_C"/>
</dbReference>
<keyword evidence="4" id="KW-0233">DNA recombination</keyword>
<evidence type="ECO:0000313" key="10">
    <source>
        <dbReference type="Proteomes" id="UP001157126"/>
    </source>
</evidence>
<dbReference type="SUPFAM" id="SSF53098">
    <property type="entry name" value="Ribonuclease H-like"/>
    <property type="match status" value="1"/>
</dbReference>
<feature type="domain" description="Integrase catalytic" evidence="7">
    <location>
        <begin position="111"/>
        <end position="296"/>
    </location>
</feature>
<evidence type="ECO:0000259" key="7">
    <source>
        <dbReference type="PROSITE" id="PS50994"/>
    </source>
</evidence>
<evidence type="ECO:0000256" key="2">
    <source>
        <dbReference type="ARBA" id="ARBA00022578"/>
    </source>
</evidence>
<evidence type="ECO:0000313" key="8">
    <source>
        <dbReference type="EMBL" id="GMA40833.1"/>
    </source>
</evidence>
<dbReference type="RefSeq" id="WP_284304466.1">
    <property type="nucleotide sequence ID" value="NZ_BSUO01000001.1"/>
</dbReference>
<comment type="caution">
    <text evidence="9">The sequence shown here is derived from an EMBL/GenBank/DDBJ whole genome shotgun (WGS) entry which is preliminary data.</text>
</comment>
<dbReference type="InterPro" id="IPR017894">
    <property type="entry name" value="HTH_IS21_transposase_type"/>
</dbReference>
<evidence type="ECO:0000313" key="9">
    <source>
        <dbReference type="EMBL" id="GMA41993.1"/>
    </source>
</evidence>
<gene>
    <name evidence="8" type="ORF">GCM10025883_28780</name>
    <name evidence="9" type="ORF">GCM10025883_40380</name>
</gene>
<proteinExistence type="inferred from homology"/>
<organism evidence="9 10">
    <name type="scientific">Mobilicoccus caccae</name>
    <dbReference type="NCBI Taxonomy" id="1859295"/>
    <lineage>
        <taxon>Bacteria</taxon>
        <taxon>Bacillati</taxon>
        <taxon>Actinomycetota</taxon>
        <taxon>Actinomycetes</taxon>
        <taxon>Micrococcales</taxon>
        <taxon>Dermatophilaceae</taxon>
        <taxon>Mobilicoccus</taxon>
    </lineage>
</organism>
<dbReference type="Gene3D" id="1.10.10.60">
    <property type="entry name" value="Homeodomain-like"/>
    <property type="match status" value="1"/>
</dbReference>
<dbReference type="Pfam" id="PF22483">
    <property type="entry name" value="Mu-transpos_C_2"/>
    <property type="match status" value="1"/>
</dbReference>
<dbReference type="PANTHER" id="PTHR35004:SF8">
    <property type="entry name" value="TRANSPOSASE RV3428C-RELATED"/>
    <property type="match status" value="1"/>
</dbReference>
<accession>A0ABQ6IVM0</accession>
<reference evidence="10" key="2">
    <citation type="journal article" date="2019" name="Int. J. Syst. Evol. Microbiol.">
        <title>The Global Catalogue of Microorganisms (GCM) 10K type strain sequencing project: providing services to taxonomists for standard genome sequencing and annotation.</title>
        <authorList>
            <consortium name="The Broad Institute Genomics Platform"/>
            <consortium name="The Broad Institute Genome Sequencing Center for Infectious Disease"/>
            <person name="Wu L."/>
            <person name="Ma J."/>
        </authorList>
    </citation>
    <scope>NUCLEOTIDE SEQUENCE [LARGE SCALE GENOMIC DNA]</scope>
    <source>
        <strain evidence="10">NBRC 113072</strain>
    </source>
</reference>
<protein>
    <submittedName>
        <fullName evidence="9">Transposase</fullName>
    </submittedName>
</protein>
<comment type="similarity">
    <text evidence="1">Belongs to the transposase IS21/IS408/IS1162 family.</text>
</comment>
<name>A0ABQ6IVM0_9MICO</name>
<dbReference type="Proteomes" id="UP001157126">
    <property type="component" value="Unassembled WGS sequence"/>
</dbReference>
<keyword evidence="10" id="KW-1185">Reference proteome</keyword>
<keyword evidence="3" id="KW-0238">DNA-binding</keyword>
<keyword evidence="2" id="KW-0815">Transposition</keyword>
<dbReference type="Pfam" id="PF02796">
    <property type="entry name" value="HTH_7"/>
    <property type="match status" value="1"/>
</dbReference>
<evidence type="ECO:0000259" key="6">
    <source>
        <dbReference type="PROSITE" id="PS50531"/>
    </source>
</evidence>
<dbReference type="NCBIfam" id="NF033546">
    <property type="entry name" value="transpos_IS21"/>
    <property type="match status" value="1"/>
</dbReference>
<evidence type="ECO:0000256" key="5">
    <source>
        <dbReference type="SAM" id="MobiDB-lite"/>
    </source>
</evidence>
<dbReference type="InterPro" id="IPR036397">
    <property type="entry name" value="RNaseH_sf"/>
</dbReference>
<dbReference type="PROSITE" id="PS50994">
    <property type="entry name" value="INTEGRASE"/>
    <property type="match status" value="1"/>
</dbReference>
<dbReference type="InterPro" id="IPR009057">
    <property type="entry name" value="Homeodomain-like_sf"/>
</dbReference>
<dbReference type="PROSITE" id="PS50531">
    <property type="entry name" value="HTH_IS21"/>
    <property type="match status" value="1"/>
</dbReference>
<dbReference type="InterPro" id="IPR001584">
    <property type="entry name" value="Integrase_cat-core"/>
</dbReference>
<dbReference type="EMBL" id="BSUO01000001">
    <property type="protein sequence ID" value="GMA40833.1"/>
    <property type="molecule type" value="Genomic_DNA"/>
</dbReference>
<evidence type="ECO:0000256" key="1">
    <source>
        <dbReference type="ARBA" id="ARBA00009277"/>
    </source>
</evidence>
<reference evidence="9" key="1">
    <citation type="journal article" date="2014" name="Int. J. Syst. Evol. Microbiol.">
        <title>Complete genome of a new Firmicutes species belonging to the dominant human colonic microbiota ('Ruminococcus bicirculans') reveals two chromosomes and a selective capacity to utilize plant glucans.</title>
        <authorList>
            <consortium name="NISC Comparative Sequencing Program"/>
            <person name="Wegmann U."/>
            <person name="Louis P."/>
            <person name="Goesmann A."/>
            <person name="Henrissat B."/>
            <person name="Duncan S.H."/>
            <person name="Flint H.J."/>
        </authorList>
    </citation>
    <scope>NUCLEOTIDE SEQUENCE</scope>
    <source>
        <strain evidence="9">NBRC 113072</strain>
    </source>
</reference>
<dbReference type="EMBL" id="BSUO01000001">
    <property type="protein sequence ID" value="GMA41993.1"/>
    <property type="molecule type" value="Genomic_DNA"/>
</dbReference>
<reference evidence="9" key="3">
    <citation type="submission" date="2023-02" db="EMBL/GenBank/DDBJ databases">
        <authorList>
            <person name="Sun Q."/>
            <person name="Mori K."/>
        </authorList>
    </citation>
    <scope>NUCLEOTIDE SEQUENCE</scope>
    <source>
        <strain evidence="9">NBRC 113072</strain>
    </source>
</reference>
<evidence type="ECO:0000256" key="4">
    <source>
        <dbReference type="ARBA" id="ARBA00023172"/>
    </source>
</evidence>
<dbReference type="InterPro" id="IPR012337">
    <property type="entry name" value="RNaseH-like_sf"/>
</dbReference>
<feature type="domain" description="HTH IS21-type" evidence="6">
    <location>
        <begin position="6"/>
        <end position="67"/>
    </location>
</feature>
<evidence type="ECO:0000256" key="3">
    <source>
        <dbReference type="ARBA" id="ARBA00023125"/>
    </source>
</evidence>
<feature type="compositionally biased region" description="Low complexity" evidence="5">
    <location>
        <begin position="424"/>
        <end position="435"/>
    </location>
</feature>
<dbReference type="SUPFAM" id="SSF46689">
    <property type="entry name" value="Homeodomain-like"/>
    <property type="match status" value="1"/>
</dbReference>